<dbReference type="SUPFAM" id="SSF52540">
    <property type="entry name" value="P-loop containing nucleoside triphosphate hydrolases"/>
    <property type="match status" value="1"/>
</dbReference>
<feature type="domain" description="CBS" evidence="9">
    <location>
        <begin position="78"/>
        <end position="133"/>
    </location>
</feature>
<dbReference type="EMBL" id="CAVN010000101">
    <property type="protein sequence ID" value="CDF58820.1"/>
    <property type="molecule type" value="Genomic_DNA"/>
</dbReference>
<dbReference type="InterPro" id="IPR002078">
    <property type="entry name" value="Sigma_54_int"/>
</dbReference>
<dbReference type="Gene3D" id="1.10.10.60">
    <property type="entry name" value="Homeodomain-like"/>
    <property type="match status" value="1"/>
</dbReference>
<dbReference type="PRINTS" id="PR01590">
    <property type="entry name" value="HTHFIS"/>
</dbReference>
<dbReference type="Gene3D" id="1.10.8.60">
    <property type="match status" value="1"/>
</dbReference>
<dbReference type="Pfam" id="PF00571">
    <property type="entry name" value="CBS"/>
    <property type="match status" value="2"/>
</dbReference>
<dbReference type="Pfam" id="PF00158">
    <property type="entry name" value="Sigma54_activat"/>
    <property type="match status" value="1"/>
</dbReference>
<dbReference type="InterPro" id="IPR025943">
    <property type="entry name" value="Sigma_54_int_dom_ATP-bd_2"/>
</dbReference>
<keyword evidence="4" id="KW-0804">Transcription</keyword>
<name>R7RU56_9CLOT</name>
<dbReference type="Gene3D" id="3.10.580.10">
    <property type="entry name" value="CBS-domain"/>
    <property type="match status" value="1"/>
</dbReference>
<dbReference type="InterPro" id="IPR000014">
    <property type="entry name" value="PAS"/>
</dbReference>
<dbReference type="SMART" id="SM00091">
    <property type="entry name" value="PAS"/>
    <property type="match status" value="1"/>
</dbReference>
<dbReference type="PROSITE" id="PS00676">
    <property type="entry name" value="SIGMA54_INTERACT_2"/>
    <property type="match status" value="1"/>
</dbReference>
<evidence type="ECO:0000256" key="5">
    <source>
        <dbReference type="PROSITE-ProRule" id="PRU00703"/>
    </source>
</evidence>
<dbReference type="PROSITE" id="PS00675">
    <property type="entry name" value="SIGMA54_INTERACT_1"/>
    <property type="match status" value="1"/>
</dbReference>
<dbReference type="GO" id="GO:0005524">
    <property type="term" value="F:ATP binding"/>
    <property type="evidence" value="ECO:0007669"/>
    <property type="project" value="UniProtKB-KW"/>
</dbReference>
<evidence type="ECO:0000259" key="8">
    <source>
        <dbReference type="PROSITE" id="PS50112"/>
    </source>
</evidence>
<dbReference type="InterPro" id="IPR002197">
    <property type="entry name" value="HTH_Fis"/>
</dbReference>
<dbReference type="Proteomes" id="UP000014923">
    <property type="component" value="Unassembled WGS sequence"/>
</dbReference>
<dbReference type="InterPro" id="IPR048106">
    <property type="entry name" value="PrdR-like"/>
</dbReference>
<sequence>MWFIDLIYKVRDIMDTNVVLLHKDTTLAETIDIMFKNRREEVLIVDDRKDLIGIFTKMDIPTQDNLDRIRNKKIYEFMQKNVITISPDDNVRDARNLMLRLNIGRLPVIEGNKVIGILTATNIRDKFYLRIDELFGFQKNILENLHEAVCIINKKGVVIYWNKSAEKLYNISAAEILGKNISEIFPDALILKALKGEKIENVYHKPTKDKTVILSVVPIYNTNNEVIAAVSTDRDVTEVVNLSVQLENEKKKVEFLKSQYNKEIAEKFSFSSIYGKSKKILDAISIARRVASSNASVLIMGESGTGKEVFAKAIHQASGREGNFVAINCSAIPENLLESELFGYVEGAFTGALKKGKIGKFEFANNGTIFLDEIGDMPLNMQAKLLRVLQDGVVYRLGDEKPIKINARVIAATNKNLNEMIKKGLFRDDLYYRLSVVNIYLPPLRERKEDIRELSNLFFDMYAKEENKDIEYIDEKVYDIFENYIWEGNVRELKNVVQRMVVLSQNGRITTDLVPEYIRESVKDELIIDEFDLQKMIEKVERDTIRRALELSNGNKKKAAELLKIKRSTLYYKIEQYGL</sequence>
<keyword evidence="5" id="KW-0129">CBS domain</keyword>
<dbReference type="PANTHER" id="PTHR32071">
    <property type="entry name" value="TRANSCRIPTIONAL REGULATORY PROTEIN"/>
    <property type="match status" value="1"/>
</dbReference>
<evidence type="ECO:0000256" key="6">
    <source>
        <dbReference type="SAM" id="Coils"/>
    </source>
</evidence>
<protein>
    <submittedName>
        <fullName evidence="10">Sigma-54 dependent DNA-binding response regulator</fullName>
    </submittedName>
</protein>
<feature type="coiled-coil region" evidence="6">
    <location>
        <begin position="239"/>
        <end position="266"/>
    </location>
</feature>
<dbReference type="PROSITE" id="PS50045">
    <property type="entry name" value="SIGMA54_INTERACT_4"/>
    <property type="match status" value="1"/>
</dbReference>
<evidence type="ECO:0000256" key="2">
    <source>
        <dbReference type="ARBA" id="ARBA00022840"/>
    </source>
</evidence>
<dbReference type="FunFam" id="3.40.50.300:FF:000006">
    <property type="entry name" value="DNA-binding transcriptional regulator NtrC"/>
    <property type="match status" value="1"/>
</dbReference>
<dbReference type="CDD" id="cd00130">
    <property type="entry name" value="PAS"/>
    <property type="match status" value="1"/>
</dbReference>
<feature type="domain" description="PAS" evidence="8">
    <location>
        <begin position="139"/>
        <end position="185"/>
    </location>
</feature>
<dbReference type="HOGENOM" id="CLU_000445_8_1_9"/>
<dbReference type="InterPro" id="IPR009057">
    <property type="entry name" value="Homeodomain-like_sf"/>
</dbReference>
<dbReference type="Pfam" id="PF02954">
    <property type="entry name" value="HTH_8"/>
    <property type="match status" value="1"/>
</dbReference>
<dbReference type="SUPFAM" id="SSF54631">
    <property type="entry name" value="CBS-domain pair"/>
    <property type="match status" value="1"/>
</dbReference>
<evidence type="ECO:0000259" key="9">
    <source>
        <dbReference type="PROSITE" id="PS51371"/>
    </source>
</evidence>
<dbReference type="Gene3D" id="3.40.50.300">
    <property type="entry name" value="P-loop containing nucleotide triphosphate hydrolases"/>
    <property type="match status" value="1"/>
</dbReference>
<keyword evidence="10" id="KW-0238">DNA-binding</keyword>
<evidence type="ECO:0000259" key="7">
    <source>
        <dbReference type="PROSITE" id="PS50045"/>
    </source>
</evidence>
<dbReference type="RefSeq" id="WP_018663599.1">
    <property type="nucleotide sequence ID" value="NZ_HF952018.1"/>
</dbReference>
<dbReference type="InterPro" id="IPR003593">
    <property type="entry name" value="AAA+_ATPase"/>
</dbReference>
<evidence type="ECO:0000313" key="10">
    <source>
        <dbReference type="EMBL" id="CDF58820.1"/>
    </source>
</evidence>
<gene>
    <name evidence="10" type="ORF">TCEL_01039</name>
</gene>
<comment type="caution">
    <text evidence="10">The sequence shown here is derived from an EMBL/GenBank/DDBJ whole genome shotgun (WGS) entry which is preliminary data.</text>
</comment>
<dbReference type="NCBIfam" id="TIGR00229">
    <property type="entry name" value="sensory_box"/>
    <property type="match status" value="1"/>
</dbReference>
<keyword evidence="3" id="KW-0805">Transcription regulation</keyword>
<dbReference type="OrthoDB" id="9803970at2"/>
<dbReference type="SMART" id="SM00116">
    <property type="entry name" value="CBS"/>
    <property type="match status" value="2"/>
</dbReference>
<dbReference type="eggNOG" id="COG3829">
    <property type="taxonomic scope" value="Bacteria"/>
</dbReference>
<dbReference type="InterPro" id="IPR046342">
    <property type="entry name" value="CBS_dom_sf"/>
</dbReference>
<dbReference type="AlphaFoldDB" id="R7RU56"/>
<dbReference type="Gene3D" id="3.30.450.20">
    <property type="entry name" value="PAS domain"/>
    <property type="match status" value="1"/>
</dbReference>
<dbReference type="InterPro" id="IPR035965">
    <property type="entry name" value="PAS-like_dom_sf"/>
</dbReference>
<dbReference type="CDD" id="cd00009">
    <property type="entry name" value="AAA"/>
    <property type="match status" value="1"/>
</dbReference>
<dbReference type="GO" id="GO:0043565">
    <property type="term" value="F:sequence-specific DNA binding"/>
    <property type="evidence" value="ECO:0007669"/>
    <property type="project" value="InterPro"/>
</dbReference>
<dbReference type="PANTHER" id="PTHR32071:SF57">
    <property type="entry name" value="C4-DICARBOXYLATE TRANSPORT TRANSCRIPTIONAL REGULATORY PROTEIN DCTD"/>
    <property type="match status" value="1"/>
</dbReference>
<evidence type="ECO:0000256" key="3">
    <source>
        <dbReference type="ARBA" id="ARBA00023015"/>
    </source>
</evidence>
<keyword evidence="6" id="KW-0175">Coiled coil</keyword>
<evidence type="ECO:0000256" key="4">
    <source>
        <dbReference type="ARBA" id="ARBA00023163"/>
    </source>
</evidence>
<dbReference type="Pfam" id="PF25601">
    <property type="entry name" value="AAA_lid_14"/>
    <property type="match status" value="1"/>
</dbReference>
<evidence type="ECO:0000256" key="1">
    <source>
        <dbReference type="ARBA" id="ARBA00022741"/>
    </source>
</evidence>
<accession>R7RU56</accession>
<feature type="domain" description="Sigma-54 factor interaction" evidence="7">
    <location>
        <begin position="273"/>
        <end position="502"/>
    </location>
</feature>
<dbReference type="PROSITE" id="PS50112">
    <property type="entry name" value="PAS"/>
    <property type="match status" value="1"/>
</dbReference>
<dbReference type="InterPro" id="IPR013767">
    <property type="entry name" value="PAS_fold"/>
</dbReference>
<dbReference type="NCBIfam" id="NF041552">
    <property type="entry name" value="TF_PrdR"/>
    <property type="match status" value="1"/>
</dbReference>
<feature type="domain" description="CBS" evidence="9">
    <location>
        <begin position="14"/>
        <end position="74"/>
    </location>
</feature>
<proteinExistence type="predicted"/>
<keyword evidence="1" id="KW-0547">Nucleotide-binding</keyword>
<dbReference type="GO" id="GO:0006355">
    <property type="term" value="P:regulation of DNA-templated transcription"/>
    <property type="evidence" value="ECO:0007669"/>
    <property type="project" value="InterPro"/>
</dbReference>
<dbReference type="PROSITE" id="PS51371">
    <property type="entry name" value="CBS"/>
    <property type="match status" value="2"/>
</dbReference>
<dbReference type="SMART" id="SM00382">
    <property type="entry name" value="AAA"/>
    <property type="match status" value="1"/>
</dbReference>
<dbReference type="InterPro" id="IPR025662">
    <property type="entry name" value="Sigma_54_int_dom_ATP-bd_1"/>
</dbReference>
<evidence type="ECO:0000313" key="11">
    <source>
        <dbReference type="Proteomes" id="UP000014923"/>
    </source>
</evidence>
<reference evidence="10" key="1">
    <citation type="submission" date="2013-03" db="EMBL/GenBank/DDBJ databases">
        <title>Draft genome sequence of the hydrogen-ethanol-producing anaerobic alkalithermophilic Caloramator celere.</title>
        <authorList>
            <person name="Ciranna A."/>
            <person name="Larjo A."/>
            <person name="Kivisto A."/>
            <person name="Santala V."/>
            <person name="Roos C."/>
            <person name="Karp M."/>
        </authorList>
    </citation>
    <scope>NUCLEOTIDE SEQUENCE [LARGE SCALE GENOMIC DNA]</scope>
    <source>
        <strain evidence="10">DSM 8682</strain>
    </source>
</reference>
<dbReference type="InterPro" id="IPR000644">
    <property type="entry name" value="CBS_dom"/>
</dbReference>
<dbReference type="InterPro" id="IPR058031">
    <property type="entry name" value="AAA_lid_NorR"/>
</dbReference>
<organism evidence="10 11">
    <name type="scientific">Thermobrachium celere DSM 8682</name>
    <dbReference type="NCBI Taxonomy" id="941824"/>
    <lineage>
        <taxon>Bacteria</taxon>
        <taxon>Bacillati</taxon>
        <taxon>Bacillota</taxon>
        <taxon>Clostridia</taxon>
        <taxon>Eubacteriales</taxon>
        <taxon>Clostridiaceae</taxon>
        <taxon>Thermobrachium</taxon>
    </lineage>
</organism>
<dbReference type="SUPFAM" id="SSF46689">
    <property type="entry name" value="Homeodomain-like"/>
    <property type="match status" value="1"/>
</dbReference>
<dbReference type="InterPro" id="IPR027417">
    <property type="entry name" value="P-loop_NTPase"/>
</dbReference>
<keyword evidence="2" id="KW-0067">ATP-binding</keyword>
<dbReference type="Pfam" id="PF00989">
    <property type="entry name" value="PAS"/>
    <property type="match status" value="1"/>
</dbReference>
<keyword evidence="11" id="KW-1185">Reference proteome</keyword>
<dbReference type="SUPFAM" id="SSF55785">
    <property type="entry name" value="PYP-like sensor domain (PAS domain)"/>
    <property type="match status" value="1"/>
</dbReference>